<feature type="domain" description="Aminotransferase-like plant mobile" evidence="2">
    <location>
        <begin position="4"/>
        <end position="182"/>
    </location>
</feature>
<feature type="compositionally biased region" description="Basic and acidic residues" evidence="1">
    <location>
        <begin position="376"/>
        <end position="385"/>
    </location>
</feature>
<name>A0A6A4R239_LUPAL</name>
<gene>
    <name evidence="3" type="ORF">Lalb_Chr02g0155731</name>
</gene>
<feature type="region of interest" description="Disordered" evidence="1">
    <location>
        <begin position="196"/>
        <end position="232"/>
    </location>
</feature>
<evidence type="ECO:0000313" key="3">
    <source>
        <dbReference type="EMBL" id="KAE9619672.1"/>
    </source>
</evidence>
<comment type="caution">
    <text evidence="3">The sequence shown here is derived from an EMBL/GenBank/DDBJ whole genome shotgun (WGS) entry which is preliminary data.</text>
</comment>
<accession>A0A6A4R239</accession>
<dbReference type="OrthoDB" id="1433866at2759"/>
<protein>
    <submittedName>
        <fullName evidence="3">Putative aminotransferase-like, plant mobile domain-containing protein</fullName>
    </submittedName>
</protein>
<organism evidence="3 4">
    <name type="scientific">Lupinus albus</name>
    <name type="common">White lupine</name>
    <name type="synonym">Lupinus termis</name>
    <dbReference type="NCBI Taxonomy" id="3870"/>
    <lineage>
        <taxon>Eukaryota</taxon>
        <taxon>Viridiplantae</taxon>
        <taxon>Streptophyta</taxon>
        <taxon>Embryophyta</taxon>
        <taxon>Tracheophyta</taxon>
        <taxon>Spermatophyta</taxon>
        <taxon>Magnoliopsida</taxon>
        <taxon>eudicotyledons</taxon>
        <taxon>Gunneridae</taxon>
        <taxon>Pentapetalae</taxon>
        <taxon>rosids</taxon>
        <taxon>fabids</taxon>
        <taxon>Fabales</taxon>
        <taxon>Fabaceae</taxon>
        <taxon>Papilionoideae</taxon>
        <taxon>50 kb inversion clade</taxon>
        <taxon>genistoids sensu lato</taxon>
        <taxon>core genistoids</taxon>
        <taxon>Genisteae</taxon>
        <taxon>Lupinus</taxon>
    </lineage>
</organism>
<dbReference type="GO" id="GO:0008483">
    <property type="term" value="F:transaminase activity"/>
    <property type="evidence" value="ECO:0007669"/>
    <property type="project" value="UniProtKB-KW"/>
</dbReference>
<dbReference type="PANTHER" id="PTHR46033">
    <property type="entry name" value="PROTEIN MAIN-LIKE 2"/>
    <property type="match status" value="1"/>
</dbReference>
<sequence length="443" mass="50717">MDLEVILQSPFYLVQIWVWERFRNLQPQPNLINEGDPVLAKWHKVKALKVDNVRFSLNLAMEDFVWRPYVRYAAKWRIFYPENEMWVLDFETGLDIELLSFVTCLRSSELVGIDSSIKQYLPHRVSMQFGMDQDLPGCVPRFDQTKAIAWENYCRPICDENLSIPSRLFEADVTMGYVKWWKQSVFNHPVKKIERRKRSARRFPNGASKENRNGSDADAPPGFPPKLFSTSISGKRYGDASITRKGDNDADAPSDRLPKHLKTVTFGNFDLDSLVASDDIDADIPTGFSRKYNTLNHYNSVEKYNPDLGENQSGGRSHSLGNVTAYECEHLSNQCSSAYTSDHGDVQKLLSLPKIYEEDNIKGSIRVLNEDFEDGNGSKESRFSTERASLSGTKDEDNSDSSKTNAEELEHRINKLEADFEQRIKKLQIETTKLMKATRFGHT</sequence>
<dbReference type="InterPro" id="IPR019557">
    <property type="entry name" value="AminoTfrase-like_pln_mobile"/>
</dbReference>
<reference evidence="4" key="1">
    <citation type="journal article" date="2020" name="Nat. Commun.">
        <title>Genome sequence of the cluster root forming white lupin.</title>
        <authorList>
            <person name="Hufnagel B."/>
            <person name="Marques A."/>
            <person name="Soriano A."/>
            <person name="Marques L."/>
            <person name="Divol F."/>
            <person name="Doumas P."/>
            <person name="Sallet E."/>
            <person name="Mancinotti D."/>
            <person name="Carrere S."/>
            <person name="Marande W."/>
            <person name="Arribat S."/>
            <person name="Keller J."/>
            <person name="Huneau C."/>
            <person name="Blein T."/>
            <person name="Aime D."/>
            <person name="Laguerre M."/>
            <person name="Taylor J."/>
            <person name="Schubert V."/>
            <person name="Nelson M."/>
            <person name="Geu-Flores F."/>
            <person name="Crespi M."/>
            <person name="Gallardo-Guerrero K."/>
            <person name="Delaux P.-M."/>
            <person name="Salse J."/>
            <person name="Berges H."/>
            <person name="Guyot R."/>
            <person name="Gouzy J."/>
            <person name="Peret B."/>
        </authorList>
    </citation>
    <scope>NUCLEOTIDE SEQUENCE [LARGE SCALE GENOMIC DNA]</scope>
    <source>
        <strain evidence="4">cv. Amiga</strain>
    </source>
</reference>
<keyword evidence="3" id="KW-0808">Transferase</keyword>
<dbReference type="AlphaFoldDB" id="A0A6A4R239"/>
<dbReference type="Proteomes" id="UP000447434">
    <property type="component" value="Chromosome 2"/>
</dbReference>
<dbReference type="GO" id="GO:0010073">
    <property type="term" value="P:meristem maintenance"/>
    <property type="evidence" value="ECO:0007669"/>
    <property type="project" value="InterPro"/>
</dbReference>
<feature type="region of interest" description="Disordered" evidence="1">
    <location>
        <begin position="372"/>
        <end position="408"/>
    </location>
</feature>
<keyword evidence="3" id="KW-0032">Aminotransferase</keyword>
<evidence type="ECO:0000256" key="1">
    <source>
        <dbReference type="SAM" id="MobiDB-lite"/>
    </source>
</evidence>
<proteinExistence type="predicted"/>
<evidence type="ECO:0000313" key="4">
    <source>
        <dbReference type="Proteomes" id="UP000447434"/>
    </source>
</evidence>
<dbReference type="EMBL" id="WOCE01000002">
    <property type="protein sequence ID" value="KAE9619672.1"/>
    <property type="molecule type" value="Genomic_DNA"/>
</dbReference>
<dbReference type="PANTHER" id="PTHR46033:SF67">
    <property type="entry name" value="AMINOTRANSFERASE-LIKE, PLANT MOBILE DOMAIN FAMILY PROTEIN"/>
    <property type="match status" value="1"/>
</dbReference>
<dbReference type="Pfam" id="PF10536">
    <property type="entry name" value="PMD"/>
    <property type="match status" value="1"/>
</dbReference>
<keyword evidence="4" id="KW-1185">Reference proteome</keyword>
<dbReference type="InterPro" id="IPR044824">
    <property type="entry name" value="MAIN-like"/>
</dbReference>
<evidence type="ECO:0000259" key="2">
    <source>
        <dbReference type="Pfam" id="PF10536"/>
    </source>
</evidence>